<dbReference type="Proteomes" id="UP000237839">
    <property type="component" value="Unassembled WGS sequence"/>
</dbReference>
<gene>
    <name evidence="7" type="ORF">S2091_0037</name>
</gene>
<evidence type="ECO:0000256" key="3">
    <source>
        <dbReference type="ARBA" id="ARBA00023004"/>
    </source>
</evidence>
<feature type="binding site" description="covalent" evidence="4">
    <location>
        <position position="57"/>
    </location>
    <ligand>
        <name>heme c</name>
        <dbReference type="ChEBI" id="CHEBI:61717"/>
        <label>1</label>
    </ligand>
</feature>
<feature type="domain" description="Cytochrome c" evidence="6">
    <location>
        <begin position="315"/>
        <end position="405"/>
    </location>
</feature>
<dbReference type="PANTHER" id="PTHR35008">
    <property type="entry name" value="BLL4482 PROTEIN-RELATED"/>
    <property type="match status" value="1"/>
</dbReference>
<dbReference type="AlphaFoldDB" id="A0A2S9H4C8"/>
<dbReference type="EMBL" id="PUGF01000001">
    <property type="protein sequence ID" value="PRC94842.1"/>
    <property type="molecule type" value="Genomic_DNA"/>
</dbReference>
<dbReference type="GO" id="GO:0020037">
    <property type="term" value="F:heme binding"/>
    <property type="evidence" value="ECO:0007669"/>
    <property type="project" value="InterPro"/>
</dbReference>
<keyword evidence="8" id="KW-1185">Reference proteome</keyword>
<feature type="binding site" description="covalent" evidence="4">
    <location>
        <position position="60"/>
    </location>
    <ligand>
        <name>heme c</name>
        <dbReference type="ChEBI" id="CHEBI:61717"/>
        <label>1</label>
    </ligand>
</feature>
<evidence type="ECO:0000256" key="4">
    <source>
        <dbReference type="PIRSR" id="PIRSR000018-50"/>
    </source>
</evidence>
<keyword evidence="1 4" id="KW-0349">Heme</keyword>
<feature type="binding site" description="axial binding residue" evidence="5">
    <location>
        <position position="207"/>
    </location>
    <ligand>
        <name>heme c</name>
        <dbReference type="ChEBI" id="CHEBI:61717"/>
        <label>2</label>
    </ligand>
    <ligandPart>
        <name>Fe</name>
        <dbReference type="ChEBI" id="CHEBI:18248"/>
    </ligandPart>
</feature>
<reference evidence="7 8" key="1">
    <citation type="submission" date="2018-02" db="EMBL/GenBank/DDBJ databases">
        <title>Solimicrobium silvestre gen. nov., sp. nov., isolated from alpine forest soil.</title>
        <authorList>
            <person name="Margesin R."/>
            <person name="Albuquerque L."/>
            <person name="Zhang D.-C."/>
            <person name="Froufe H.J.C."/>
            <person name="Severino R."/>
            <person name="Roxo I."/>
            <person name="Egas C."/>
            <person name="Da Costa M.S."/>
        </authorList>
    </citation>
    <scope>NUCLEOTIDE SEQUENCE [LARGE SCALE GENOMIC DNA]</scope>
    <source>
        <strain evidence="7 8">S20-91</strain>
    </source>
</reference>
<dbReference type="InterPro" id="IPR009056">
    <property type="entry name" value="Cyt_c-like_dom"/>
</dbReference>
<dbReference type="RefSeq" id="WP_105529766.1">
    <property type="nucleotide sequence ID" value="NZ_PUGF01000001.1"/>
</dbReference>
<sequence>MKRLIAAFIVTLLAFFVISAYVIGGRDTAHIYPSVNVAESAAQQIQRGSYLLKAGNCMACHTARGAAEFSGGRMLPTTFGQFYTPNITSDVKTGIGAWSPDEFWRALHDGKGRDGRLLYPAFPYTEYTKVSRADSDAMFAALQSLPAVSQVNREHELAFPFNQRSLLLFWRALYFTPQVYQADPQQSAEWNRGAYLVQGLGHCATCHTARNSLGGSVGAALAGAEIPELNWYATSLISNAESGHVDIPVDRLVQRMQSGVSEDGRVYGLMTEVVKESLQYLEASDIQAMAVYLKSQQKKDQRIESEKVTERELAVTMARGEKIYKENCVECHQANGKGAAPAYPALAGSRLVNLASTTNITRIILNGGFSPSTQHNPEPFGMPPFAQILSSQEIADVANFVRNSWGNQGSLLISSEVDRYRGQASH</sequence>
<dbReference type="Pfam" id="PF00034">
    <property type="entry name" value="Cytochrom_C"/>
    <property type="match status" value="1"/>
</dbReference>
<dbReference type="InterPro" id="IPR036909">
    <property type="entry name" value="Cyt_c-like_dom_sf"/>
</dbReference>
<dbReference type="GO" id="GO:0016614">
    <property type="term" value="F:oxidoreductase activity, acting on CH-OH group of donors"/>
    <property type="evidence" value="ECO:0007669"/>
    <property type="project" value="InterPro"/>
</dbReference>
<dbReference type="PROSITE" id="PS51007">
    <property type="entry name" value="CYTC"/>
    <property type="match status" value="3"/>
</dbReference>
<evidence type="ECO:0000256" key="1">
    <source>
        <dbReference type="ARBA" id="ARBA00022617"/>
    </source>
</evidence>
<dbReference type="GO" id="GO:0016020">
    <property type="term" value="C:membrane"/>
    <property type="evidence" value="ECO:0007669"/>
    <property type="project" value="InterPro"/>
</dbReference>
<dbReference type="SUPFAM" id="SSF46626">
    <property type="entry name" value="Cytochrome c"/>
    <property type="match status" value="3"/>
</dbReference>
<comment type="cofactor">
    <cofactor evidence="4">
        <name>heme c</name>
        <dbReference type="ChEBI" id="CHEBI:61717"/>
    </cofactor>
    <text evidence="4">Binds 3 heme c groups covalently per subunit.</text>
</comment>
<evidence type="ECO:0000313" key="8">
    <source>
        <dbReference type="Proteomes" id="UP000237839"/>
    </source>
</evidence>
<dbReference type="InterPro" id="IPR014353">
    <property type="entry name" value="Membr-bd_ADH_cyt_c"/>
</dbReference>
<feature type="domain" description="Cytochrome c" evidence="6">
    <location>
        <begin position="43"/>
        <end position="146"/>
    </location>
</feature>
<dbReference type="InterPro" id="IPR051459">
    <property type="entry name" value="Cytochrome_c-type_DH"/>
</dbReference>
<evidence type="ECO:0000313" key="7">
    <source>
        <dbReference type="EMBL" id="PRC94842.1"/>
    </source>
</evidence>
<proteinExistence type="predicted"/>
<feature type="binding site" description="axial binding residue" evidence="5">
    <location>
        <position position="332"/>
    </location>
    <ligand>
        <name>heme c</name>
        <dbReference type="ChEBI" id="CHEBI:61717"/>
        <label>3</label>
    </ligand>
    <ligandPart>
        <name>Fe</name>
        <dbReference type="ChEBI" id="CHEBI:18248"/>
    </ligandPart>
</feature>
<dbReference type="Gene3D" id="1.10.760.10">
    <property type="entry name" value="Cytochrome c-like domain"/>
    <property type="match status" value="3"/>
</dbReference>
<name>A0A2S9H4C8_9BURK</name>
<feature type="domain" description="Cytochrome c" evidence="6">
    <location>
        <begin position="188"/>
        <end position="297"/>
    </location>
</feature>
<dbReference type="GO" id="GO:0009055">
    <property type="term" value="F:electron transfer activity"/>
    <property type="evidence" value="ECO:0007669"/>
    <property type="project" value="InterPro"/>
</dbReference>
<keyword evidence="3 5" id="KW-0408">Iron</keyword>
<evidence type="ECO:0000256" key="5">
    <source>
        <dbReference type="PIRSR" id="PIRSR000018-51"/>
    </source>
</evidence>
<keyword evidence="2 5" id="KW-0479">Metal-binding</keyword>
<feature type="binding site" description="covalent" evidence="4">
    <location>
        <position position="203"/>
    </location>
    <ligand>
        <name>heme c</name>
        <dbReference type="ChEBI" id="CHEBI:61717"/>
        <label>2</label>
    </ligand>
</feature>
<dbReference type="PIRSF" id="PIRSF000018">
    <property type="entry name" value="Mb_ADH_cyt_c"/>
    <property type="match status" value="1"/>
</dbReference>
<organism evidence="7 8">
    <name type="scientific">Solimicrobium silvestre</name>
    <dbReference type="NCBI Taxonomy" id="2099400"/>
    <lineage>
        <taxon>Bacteria</taxon>
        <taxon>Pseudomonadati</taxon>
        <taxon>Pseudomonadota</taxon>
        <taxon>Betaproteobacteria</taxon>
        <taxon>Burkholderiales</taxon>
        <taxon>Oxalobacteraceae</taxon>
        <taxon>Solimicrobium</taxon>
    </lineage>
</organism>
<evidence type="ECO:0000256" key="2">
    <source>
        <dbReference type="ARBA" id="ARBA00022723"/>
    </source>
</evidence>
<evidence type="ECO:0000259" key="6">
    <source>
        <dbReference type="PROSITE" id="PS51007"/>
    </source>
</evidence>
<accession>A0A2S9H4C8</accession>
<dbReference type="OrthoDB" id="9809720at2"/>
<dbReference type="GO" id="GO:0005506">
    <property type="term" value="F:iron ion binding"/>
    <property type="evidence" value="ECO:0007669"/>
    <property type="project" value="InterPro"/>
</dbReference>
<protein>
    <submittedName>
        <fullName evidence="7">Cytochrome c</fullName>
    </submittedName>
</protein>
<feature type="binding site" description="axial binding residue" evidence="5">
    <location>
        <position position="61"/>
    </location>
    <ligand>
        <name>heme c</name>
        <dbReference type="ChEBI" id="CHEBI:61717"/>
        <label>1</label>
    </ligand>
    <ligandPart>
        <name>Fe</name>
        <dbReference type="ChEBI" id="CHEBI:18248"/>
    </ligandPart>
</feature>
<feature type="binding site" description="covalent" evidence="4">
    <location>
        <position position="331"/>
    </location>
    <ligand>
        <name>heme c</name>
        <dbReference type="ChEBI" id="CHEBI:61717"/>
        <label>3</label>
    </ligand>
</feature>
<feature type="binding site" description="covalent" evidence="4">
    <location>
        <position position="328"/>
    </location>
    <ligand>
        <name>heme c</name>
        <dbReference type="ChEBI" id="CHEBI:61717"/>
        <label>3</label>
    </ligand>
</feature>
<dbReference type="PANTHER" id="PTHR35008:SF4">
    <property type="entry name" value="BLL4482 PROTEIN"/>
    <property type="match status" value="1"/>
</dbReference>
<feature type="binding site" description="covalent" evidence="4">
    <location>
        <position position="206"/>
    </location>
    <ligand>
        <name>heme c</name>
        <dbReference type="ChEBI" id="CHEBI:61717"/>
        <label>2</label>
    </ligand>
</feature>
<comment type="caution">
    <text evidence="7">The sequence shown here is derived from an EMBL/GenBank/DDBJ whole genome shotgun (WGS) entry which is preliminary data.</text>
</comment>